<evidence type="ECO:0000313" key="2">
    <source>
        <dbReference type="EMBL" id="OAM87334.1"/>
    </source>
</evidence>
<evidence type="ECO:0000259" key="1">
    <source>
        <dbReference type="Pfam" id="PF00085"/>
    </source>
</evidence>
<dbReference type="InterPro" id="IPR036249">
    <property type="entry name" value="Thioredoxin-like_sf"/>
</dbReference>
<accession>A0A178IBE0</accession>
<dbReference type="EMBL" id="LRRQ01000175">
    <property type="protein sequence ID" value="OAM87334.1"/>
    <property type="molecule type" value="Genomic_DNA"/>
</dbReference>
<dbReference type="AlphaFoldDB" id="A0A178IBE0"/>
<feature type="domain" description="Thioredoxin" evidence="1">
    <location>
        <begin position="5"/>
        <end position="106"/>
    </location>
</feature>
<organism evidence="2 3">
    <name type="scientific">Termitidicoccus mucosus</name>
    <dbReference type="NCBI Taxonomy" id="1184151"/>
    <lineage>
        <taxon>Bacteria</taxon>
        <taxon>Pseudomonadati</taxon>
        <taxon>Verrucomicrobiota</taxon>
        <taxon>Opitutia</taxon>
        <taxon>Opitutales</taxon>
        <taxon>Opitutaceae</taxon>
        <taxon>Termitidicoccus</taxon>
    </lineage>
</organism>
<sequence length="108" mass="11972">MQTIAITTAAEFEALKQTTPRLLADFWKENCVNCKMLELAFQKLVQTSPEILAPTTLAKLKLEDLGESLFLAHNIRQAPTLVLYQGARENARLSGFIPPEKIASLLSS</sequence>
<proteinExistence type="predicted"/>
<name>A0A178IBE0_9BACT</name>
<gene>
    <name evidence="2" type="ORF">AW736_24065</name>
</gene>
<dbReference type="STRING" id="1184151.AW736_24065"/>
<dbReference type="InterPro" id="IPR013766">
    <property type="entry name" value="Thioredoxin_domain"/>
</dbReference>
<protein>
    <submittedName>
        <fullName evidence="2">Thioredoxin</fullName>
    </submittedName>
</protein>
<dbReference type="OrthoDB" id="32134at2"/>
<evidence type="ECO:0000313" key="3">
    <source>
        <dbReference type="Proteomes" id="UP000078486"/>
    </source>
</evidence>
<dbReference type="Gene3D" id="3.40.30.10">
    <property type="entry name" value="Glutaredoxin"/>
    <property type="match status" value="1"/>
</dbReference>
<dbReference type="RefSeq" id="WP_068772840.1">
    <property type="nucleotide sequence ID" value="NZ_CP109796.1"/>
</dbReference>
<dbReference type="Proteomes" id="UP000078486">
    <property type="component" value="Unassembled WGS sequence"/>
</dbReference>
<keyword evidence="3" id="KW-1185">Reference proteome</keyword>
<reference evidence="2 3" key="1">
    <citation type="submission" date="2016-01" db="EMBL/GenBank/DDBJ databases">
        <title>High potential of lignocellulose degradation of a new Verrucomicrobia species.</title>
        <authorList>
            <person name="Wang Y."/>
            <person name="Shi Y."/>
            <person name="Qiu Z."/>
            <person name="Liu S."/>
            <person name="Yang H."/>
        </authorList>
    </citation>
    <scope>NUCLEOTIDE SEQUENCE [LARGE SCALE GENOMIC DNA]</scope>
    <source>
        <strain evidence="2 3">TSB47</strain>
    </source>
</reference>
<dbReference type="CDD" id="cd02947">
    <property type="entry name" value="TRX_family"/>
    <property type="match status" value="1"/>
</dbReference>
<dbReference type="SUPFAM" id="SSF52833">
    <property type="entry name" value="Thioredoxin-like"/>
    <property type="match status" value="1"/>
</dbReference>
<comment type="caution">
    <text evidence="2">The sequence shown here is derived from an EMBL/GenBank/DDBJ whole genome shotgun (WGS) entry which is preliminary data.</text>
</comment>
<dbReference type="Pfam" id="PF00085">
    <property type="entry name" value="Thioredoxin"/>
    <property type="match status" value="1"/>
</dbReference>